<accession>A0A289GGK8</accession>
<dbReference type="InterPro" id="IPR036388">
    <property type="entry name" value="WH-like_DNA-bd_sf"/>
</dbReference>
<dbReference type="SUPFAM" id="SSF46785">
    <property type="entry name" value="Winged helix' DNA-binding domain"/>
    <property type="match status" value="1"/>
</dbReference>
<dbReference type="Gene3D" id="1.10.10.10">
    <property type="entry name" value="Winged helix-like DNA-binding domain superfamily/Winged helix DNA-binding domain"/>
    <property type="match status" value="1"/>
</dbReference>
<reference evidence="1 2" key="1">
    <citation type="submission" date="2018-12" db="EMBL/GenBank/DDBJ databases">
        <title>Characterization and Draft Genome of Vibrio anguillarum J360 Marine Pathogen Isolated from an Outbreak in Lumpfish (Cyclopterus lumpus).</title>
        <authorList>
            <person name="Vasquez J.I."/>
            <person name="Cao T."/>
            <person name="Chakraborty S."/>
            <person name="Gnanagobal H."/>
            <person name="Wescot J."/>
            <person name="Boyce D."/>
            <person name="Santander J."/>
        </authorList>
    </citation>
    <scope>NUCLEOTIDE SEQUENCE [LARGE SCALE GENOMIC DNA]</scope>
    <source>
        <strain evidence="1 2">J360</strain>
    </source>
</reference>
<dbReference type="InterPro" id="IPR036390">
    <property type="entry name" value="WH_DNA-bd_sf"/>
</dbReference>
<dbReference type="GO" id="GO:0043200">
    <property type="term" value="P:response to amino acid"/>
    <property type="evidence" value="ECO:0007669"/>
    <property type="project" value="TreeGrafter"/>
</dbReference>
<evidence type="ECO:0000313" key="1">
    <source>
        <dbReference type="EMBL" id="AZS26825.1"/>
    </source>
</evidence>
<protein>
    <submittedName>
        <fullName evidence="1">Lrp/AsnC family transcriptional regulator</fullName>
    </submittedName>
</protein>
<dbReference type="PANTHER" id="PTHR30154:SF34">
    <property type="entry name" value="TRANSCRIPTIONAL REGULATOR AZLB"/>
    <property type="match status" value="1"/>
</dbReference>
<dbReference type="SUPFAM" id="SSF54909">
    <property type="entry name" value="Dimeric alpha+beta barrel"/>
    <property type="match status" value="1"/>
</dbReference>
<dbReference type="GO" id="GO:0043565">
    <property type="term" value="F:sequence-specific DNA binding"/>
    <property type="evidence" value="ECO:0007669"/>
    <property type="project" value="InterPro"/>
</dbReference>
<dbReference type="PROSITE" id="PS50956">
    <property type="entry name" value="HTH_ASNC_2"/>
    <property type="match status" value="1"/>
</dbReference>
<dbReference type="Pfam" id="PF13412">
    <property type="entry name" value="HTH_24"/>
    <property type="match status" value="1"/>
</dbReference>
<dbReference type="EMBL" id="CP034673">
    <property type="protein sequence ID" value="AZS26825.1"/>
    <property type="molecule type" value="Genomic_DNA"/>
</dbReference>
<dbReference type="CDD" id="cd00090">
    <property type="entry name" value="HTH_ARSR"/>
    <property type="match status" value="1"/>
</dbReference>
<dbReference type="InterPro" id="IPR019888">
    <property type="entry name" value="Tscrpt_reg_AsnC-like"/>
</dbReference>
<dbReference type="InterPro" id="IPR000485">
    <property type="entry name" value="AsnC-type_HTH_dom"/>
</dbReference>
<dbReference type="Gene3D" id="3.30.70.920">
    <property type="match status" value="1"/>
</dbReference>
<dbReference type="SMART" id="SM00344">
    <property type="entry name" value="HTH_ASNC"/>
    <property type="match status" value="1"/>
</dbReference>
<dbReference type="PROSITE" id="PS00519">
    <property type="entry name" value="HTH_ASNC_1"/>
    <property type="match status" value="1"/>
</dbReference>
<evidence type="ECO:0000313" key="2">
    <source>
        <dbReference type="Proteomes" id="UP000256923"/>
    </source>
</evidence>
<dbReference type="FunFam" id="1.10.10.10:FF:000186">
    <property type="entry name" value="AsnC family transcriptional regulator"/>
    <property type="match status" value="1"/>
</dbReference>
<dbReference type="Pfam" id="PF01037">
    <property type="entry name" value="AsnC_trans_reg"/>
    <property type="match status" value="1"/>
</dbReference>
<dbReference type="InterPro" id="IPR019885">
    <property type="entry name" value="Tscrpt_reg_HTH_AsnC-type_CS"/>
</dbReference>
<dbReference type="PANTHER" id="PTHR30154">
    <property type="entry name" value="LEUCINE-RESPONSIVE REGULATORY PROTEIN"/>
    <property type="match status" value="1"/>
</dbReference>
<dbReference type="PRINTS" id="PR00033">
    <property type="entry name" value="HTHASNC"/>
</dbReference>
<dbReference type="InterPro" id="IPR011991">
    <property type="entry name" value="ArsR-like_HTH"/>
</dbReference>
<dbReference type="GO" id="GO:0006355">
    <property type="term" value="P:regulation of DNA-templated transcription"/>
    <property type="evidence" value="ECO:0007669"/>
    <property type="project" value="UniProtKB-ARBA"/>
</dbReference>
<dbReference type="AlphaFoldDB" id="A0A289GGK8"/>
<name>A0A289GGK8_VIBAN</name>
<gene>
    <name evidence="1" type="ORF">DYL72_17755</name>
</gene>
<dbReference type="Proteomes" id="UP000256923">
    <property type="component" value="Chromosome 2"/>
</dbReference>
<proteinExistence type="predicted"/>
<dbReference type="InterPro" id="IPR011008">
    <property type="entry name" value="Dimeric_a/b-barrel"/>
</dbReference>
<organism evidence="1 2">
    <name type="scientific">Vibrio anguillarum</name>
    <name type="common">Listonella anguillarum</name>
    <dbReference type="NCBI Taxonomy" id="55601"/>
    <lineage>
        <taxon>Bacteria</taxon>
        <taxon>Pseudomonadati</taxon>
        <taxon>Pseudomonadota</taxon>
        <taxon>Gammaproteobacteria</taxon>
        <taxon>Vibrionales</taxon>
        <taxon>Vibrionaceae</taxon>
        <taxon>Vibrio</taxon>
    </lineage>
</organism>
<dbReference type="GO" id="GO:0005829">
    <property type="term" value="C:cytosol"/>
    <property type="evidence" value="ECO:0007669"/>
    <property type="project" value="TreeGrafter"/>
</dbReference>
<sequence length="161" mass="18112">MLVDFIKDRVMDRIDRRMLTLLQTEARLSTAELAEKVGLSPSPCARRLKRLEESGIIDGYQARLSRQAVGVGMTVFVEVSLNNHQAASIDSFEEAIKEMEEVISCHVVSGAYDYLLEVVSANLSGYEAFTRQLQRLNNVKDMHTHLAMRQVKAATAMPIWV</sequence>
<dbReference type="InterPro" id="IPR019887">
    <property type="entry name" value="Tscrpt_reg_AsnC/Lrp_C"/>
</dbReference>